<dbReference type="PANTHER" id="PTHR43364">
    <property type="entry name" value="NADH-SPECIFIC METHYLGLYOXAL REDUCTASE-RELATED"/>
    <property type="match status" value="1"/>
</dbReference>
<dbReference type="EMBL" id="JACXTD010000001">
    <property type="protein sequence ID" value="MBD3701967.1"/>
    <property type="molecule type" value="Genomic_DNA"/>
</dbReference>
<keyword evidence="1" id="KW-0560">Oxidoreductase</keyword>
<organism evidence="3 4">
    <name type="scientific">Klebsiella pneumoniae</name>
    <dbReference type="NCBI Taxonomy" id="573"/>
    <lineage>
        <taxon>Bacteria</taxon>
        <taxon>Pseudomonadati</taxon>
        <taxon>Pseudomonadota</taxon>
        <taxon>Gammaproteobacteria</taxon>
        <taxon>Enterobacterales</taxon>
        <taxon>Enterobacteriaceae</taxon>
        <taxon>Klebsiella/Raoultella group</taxon>
        <taxon>Klebsiella</taxon>
        <taxon>Klebsiella pneumoniae complex</taxon>
    </lineage>
</organism>
<reference evidence="3" key="1">
    <citation type="submission" date="2020-07" db="EMBL/GenBank/DDBJ databases">
        <title>Clinical and genomic characterization of carbapenemase-producing Enterobacterales causing secondary infections during the COVID-19 crisis at a New York City hospital.</title>
        <authorList>
            <person name="Gomez-Simmonds A."/>
            <person name="Annavajhala M.K."/>
            <person name="Uhlemann A.-C."/>
        </authorList>
    </citation>
    <scope>NUCLEOTIDE SEQUENCE</scope>
    <source>
        <strain evidence="3">NK1590</strain>
    </source>
</reference>
<accession>A0A927DDL0</accession>
<proteinExistence type="predicted"/>
<dbReference type="InterPro" id="IPR023210">
    <property type="entry name" value="NADP_OxRdtase_dom"/>
</dbReference>
<dbReference type="SUPFAM" id="SSF51430">
    <property type="entry name" value="NAD(P)-linked oxidoreductase"/>
    <property type="match status" value="1"/>
</dbReference>
<sequence length="327" mass="36211">MKMIPLGSTDIKLSRMGLGTWAIGGGPAWNGDLDLQVCIDTIVEAHRCGINLIDTAPGYNFGNSEVIVGQALKKLPRNDIVVETKCGIVWERTGSLFNKVGDRQLYKNLTPESIREEVEASLQRLGIDTIDIYMTHWQSVEPCFTPIAETVDTLNALKKRGKFVLSVRRTSMPGISGSISNTVSWISSEAKYSILDRALEGELLPLCRQNGIIVQVYSPLEQGLLTGTIGRDYVPGGARANKVWFQRENMLRVMDMLEEWRPLCAKYHCTIPALALAWILKQSDLITLLSGATSPEQVRENTDALTIALTDEDSLLMREMAVALDTK</sequence>
<dbReference type="Gene3D" id="3.20.20.100">
    <property type="entry name" value="NADP-dependent oxidoreductase domain"/>
    <property type="match status" value="1"/>
</dbReference>
<dbReference type="PANTHER" id="PTHR43364:SF4">
    <property type="entry name" value="NAD(P)-LINKED OXIDOREDUCTASE SUPERFAMILY PROTEIN"/>
    <property type="match status" value="1"/>
</dbReference>
<evidence type="ECO:0000256" key="1">
    <source>
        <dbReference type="ARBA" id="ARBA00023002"/>
    </source>
</evidence>
<name>A0A927DDL0_KLEPN</name>
<evidence type="ECO:0000313" key="4">
    <source>
        <dbReference type="Proteomes" id="UP000655796"/>
    </source>
</evidence>
<dbReference type="Pfam" id="PF00248">
    <property type="entry name" value="Aldo_ket_red"/>
    <property type="match status" value="1"/>
</dbReference>
<dbReference type="Proteomes" id="UP000655796">
    <property type="component" value="Unassembled WGS sequence"/>
</dbReference>
<dbReference type="InterPro" id="IPR036812">
    <property type="entry name" value="NAD(P)_OxRdtase_dom_sf"/>
</dbReference>
<evidence type="ECO:0000313" key="3">
    <source>
        <dbReference type="EMBL" id="MBD3701967.1"/>
    </source>
</evidence>
<gene>
    <name evidence="3" type="ORF">IE986_07260</name>
</gene>
<evidence type="ECO:0000259" key="2">
    <source>
        <dbReference type="Pfam" id="PF00248"/>
    </source>
</evidence>
<dbReference type="AlphaFoldDB" id="A0A927DDL0"/>
<dbReference type="GO" id="GO:0016491">
    <property type="term" value="F:oxidoreductase activity"/>
    <property type="evidence" value="ECO:0007669"/>
    <property type="project" value="UniProtKB-KW"/>
</dbReference>
<protein>
    <submittedName>
        <fullName evidence="3">Aldo/keto reductase</fullName>
    </submittedName>
</protein>
<feature type="domain" description="NADP-dependent oxidoreductase" evidence="2">
    <location>
        <begin position="15"/>
        <end position="314"/>
    </location>
</feature>
<dbReference type="GO" id="GO:0005829">
    <property type="term" value="C:cytosol"/>
    <property type="evidence" value="ECO:0007669"/>
    <property type="project" value="TreeGrafter"/>
</dbReference>
<comment type="caution">
    <text evidence="3">The sequence shown here is derived from an EMBL/GenBank/DDBJ whole genome shotgun (WGS) entry which is preliminary data.</text>
</comment>
<dbReference type="InterPro" id="IPR050523">
    <property type="entry name" value="AKR_Detox_Biosynth"/>
</dbReference>